<accession>A0A3G4UR71</accession>
<dbReference type="KEGG" id="salg:BS332_02505"/>
<evidence type="ECO:0000313" key="3">
    <source>
        <dbReference type="Proteomes" id="UP000254069"/>
    </source>
</evidence>
<organism evidence="2 3">
    <name type="scientific">Shewanella algae</name>
    <dbReference type="NCBI Taxonomy" id="38313"/>
    <lineage>
        <taxon>Bacteria</taxon>
        <taxon>Pseudomonadati</taxon>
        <taxon>Pseudomonadota</taxon>
        <taxon>Gammaproteobacteria</taxon>
        <taxon>Alteromonadales</taxon>
        <taxon>Shewanellaceae</taxon>
        <taxon>Shewanella</taxon>
    </lineage>
</organism>
<dbReference type="PANTHER" id="PTHR37805:SF1">
    <property type="entry name" value="CYTOPLASMIC PROTEIN"/>
    <property type="match status" value="1"/>
</dbReference>
<dbReference type="Pfam" id="PF07308">
    <property type="entry name" value="DUF1456"/>
    <property type="match status" value="2"/>
</dbReference>
<dbReference type="Proteomes" id="UP000825078">
    <property type="component" value="Chromosome"/>
</dbReference>
<dbReference type="AlphaFoldDB" id="A0A380ADQ9"/>
<evidence type="ECO:0000313" key="2">
    <source>
        <dbReference type="EMBL" id="SUI77972.1"/>
    </source>
</evidence>
<dbReference type="PANTHER" id="PTHR37805">
    <property type="entry name" value="CYTOPLASMIC PROTEIN-RELATED"/>
    <property type="match status" value="1"/>
</dbReference>
<evidence type="ECO:0000313" key="1">
    <source>
        <dbReference type="EMBL" id="BCV46309.1"/>
    </source>
</evidence>
<dbReference type="Proteomes" id="UP000254069">
    <property type="component" value="Unassembled WGS sequence"/>
</dbReference>
<dbReference type="InterPro" id="IPR009921">
    <property type="entry name" value="YehS-like"/>
</dbReference>
<protein>
    <submittedName>
        <fullName evidence="1">DUF1456 domain-containing protein</fullName>
    </submittedName>
    <submittedName>
        <fullName evidence="2">Protein of uncharacterized function (DUF1456)</fullName>
    </submittedName>
</protein>
<dbReference type="EMBL" id="AP024613">
    <property type="protein sequence ID" value="BCV46309.1"/>
    <property type="molecule type" value="Genomic_DNA"/>
</dbReference>
<proteinExistence type="predicted"/>
<reference evidence="1" key="2">
    <citation type="submission" date="2021-05" db="EMBL/GenBank/DDBJ databases">
        <title>Molecular characterization for Shewanella algae harboring chromosomal blaOXA-55-like strains isolated from clinical and environment sample.</title>
        <authorList>
            <person name="Ohama Y."/>
            <person name="Aoki K."/>
            <person name="Harada S."/>
            <person name="Moriya K."/>
            <person name="Ishii Y."/>
            <person name="Tateda K."/>
        </authorList>
    </citation>
    <scope>NUCLEOTIDE SEQUENCE</scope>
    <source>
        <strain evidence="1">TUM17379</strain>
    </source>
</reference>
<name>A0A380ADQ9_9GAMM</name>
<gene>
    <name evidence="2" type="ORF">NCTC10738_02655</name>
    <name evidence="1" type="ORF">TUM17379_33270</name>
</gene>
<dbReference type="GeneID" id="99801554"/>
<accession>A0A380ADQ9</accession>
<dbReference type="RefSeq" id="WP_025009045.1">
    <property type="nucleotide sequence ID" value="NZ_AP024609.1"/>
</dbReference>
<reference evidence="2 3" key="1">
    <citation type="submission" date="2018-06" db="EMBL/GenBank/DDBJ databases">
        <authorList>
            <consortium name="Pathogen Informatics"/>
            <person name="Doyle S."/>
        </authorList>
    </citation>
    <scope>NUCLEOTIDE SEQUENCE [LARGE SCALE GENOMIC DNA]</scope>
    <source>
        <strain evidence="2 3">NCTC10738</strain>
    </source>
</reference>
<keyword evidence="3" id="KW-1185">Reference proteome</keyword>
<dbReference type="EMBL" id="UGYO01000001">
    <property type="protein sequence ID" value="SUI77972.1"/>
    <property type="molecule type" value="Genomic_DNA"/>
</dbReference>
<sequence length="154" mass="17957">MTNNDILRRLRFVFNFNDSKVLRLYAKMKREMSEAELAGLLKKEDEEGFRPCDDRTLCQFLDAVIIDKRGLRPGSGIPQPLPSLNNNIIFKKLRIALELKEEDIIAILELANFRIGKAELSALFRNPEHKHYRYCGDQLMRNFIKGLSLKYRGK</sequence>